<protein>
    <recommendedName>
        <fullName evidence="2">Amidohydrolase 3 domain-containing protein</fullName>
    </recommendedName>
</protein>
<dbReference type="Gene3D" id="3.20.20.140">
    <property type="entry name" value="Metal-dependent hydrolases"/>
    <property type="match status" value="1"/>
</dbReference>
<evidence type="ECO:0000313" key="1">
    <source>
        <dbReference type="EMBL" id="SVA69989.1"/>
    </source>
</evidence>
<dbReference type="EMBL" id="UINC01016893">
    <property type="protein sequence ID" value="SVA69989.1"/>
    <property type="molecule type" value="Genomic_DNA"/>
</dbReference>
<dbReference type="Gene3D" id="2.30.40.10">
    <property type="entry name" value="Urease, subunit C, domain 1"/>
    <property type="match status" value="1"/>
</dbReference>
<organism evidence="1">
    <name type="scientific">marine metagenome</name>
    <dbReference type="NCBI Taxonomy" id="408172"/>
    <lineage>
        <taxon>unclassified sequences</taxon>
        <taxon>metagenomes</taxon>
        <taxon>ecological metagenomes</taxon>
    </lineage>
</organism>
<sequence length="251" mass="26036">MAGGRLGDGRLVDLHVVDGLVSAVVESGTPVAAGIPREDLAGWLLVGAMAEPHAHLDKALTAEQVPNPRGDLMGAIDAWMTAASAGMFTPEDIADRATEALELLLANGATAVRTHVNIGAGEEALRAVREARSRMDGLLDVQIVALTSTPITGPEGRDNRRALAVALEVGVDLIGGCPHLDPDGTTLMADAFAAASDAGIGLDLHVDEVLDPEVLYLRELVRMVRDTGFAHPVTASHCVTLGLQSPDVQAA</sequence>
<dbReference type="InterPro" id="IPR052349">
    <property type="entry name" value="Metallo-hydrolase_Enzymes"/>
</dbReference>
<reference evidence="1" key="1">
    <citation type="submission" date="2018-05" db="EMBL/GenBank/DDBJ databases">
        <authorList>
            <person name="Lanie J.A."/>
            <person name="Ng W.-L."/>
            <person name="Kazmierczak K.M."/>
            <person name="Andrzejewski T.M."/>
            <person name="Davidsen T.M."/>
            <person name="Wayne K.J."/>
            <person name="Tettelin H."/>
            <person name="Glass J.I."/>
            <person name="Rusch D."/>
            <person name="Podicherti R."/>
            <person name="Tsui H.-C.T."/>
            <person name="Winkler M.E."/>
        </authorList>
    </citation>
    <scope>NUCLEOTIDE SEQUENCE</scope>
</reference>
<proteinExistence type="predicted"/>
<feature type="non-terminal residue" evidence="1">
    <location>
        <position position="251"/>
    </location>
</feature>
<dbReference type="PANTHER" id="PTHR32027">
    <property type="entry name" value="CYTOSINE DEAMINASE"/>
    <property type="match status" value="1"/>
</dbReference>
<gene>
    <name evidence="1" type="ORF">METZ01_LOCUS122843</name>
</gene>
<evidence type="ECO:0008006" key="2">
    <source>
        <dbReference type="Google" id="ProtNLM"/>
    </source>
</evidence>
<dbReference type="AlphaFoldDB" id="A0A381XYX1"/>
<dbReference type="SUPFAM" id="SSF51556">
    <property type="entry name" value="Metallo-dependent hydrolases"/>
    <property type="match status" value="1"/>
</dbReference>
<accession>A0A381XYX1</accession>
<dbReference type="GO" id="GO:0016814">
    <property type="term" value="F:hydrolase activity, acting on carbon-nitrogen (but not peptide) bonds, in cyclic amidines"/>
    <property type="evidence" value="ECO:0007669"/>
    <property type="project" value="TreeGrafter"/>
</dbReference>
<dbReference type="InterPro" id="IPR011059">
    <property type="entry name" value="Metal-dep_hydrolase_composite"/>
</dbReference>
<dbReference type="PANTHER" id="PTHR32027:SF9">
    <property type="entry name" value="BLL3847 PROTEIN"/>
    <property type="match status" value="1"/>
</dbReference>
<dbReference type="InterPro" id="IPR032466">
    <property type="entry name" value="Metal_Hydrolase"/>
</dbReference>
<name>A0A381XYX1_9ZZZZ</name>